<evidence type="ECO:0000313" key="1">
    <source>
        <dbReference type="EMBL" id="KAI4861160.1"/>
    </source>
</evidence>
<accession>A0ACB9YP08</accession>
<keyword evidence="2" id="KW-1185">Reference proteome</keyword>
<dbReference type="Proteomes" id="UP001497700">
    <property type="component" value="Unassembled WGS sequence"/>
</dbReference>
<gene>
    <name evidence="1" type="ORF">F4820DRAFT_434555</name>
</gene>
<dbReference type="EMBL" id="MU393560">
    <property type="protein sequence ID" value="KAI4861160.1"/>
    <property type="molecule type" value="Genomic_DNA"/>
</dbReference>
<proteinExistence type="predicted"/>
<comment type="caution">
    <text evidence="1">The sequence shown here is derived from an EMBL/GenBank/DDBJ whole genome shotgun (WGS) entry which is preliminary data.</text>
</comment>
<reference evidence="1 2" key="1">
    <citation type="journal article" date="2022" name="New Phytol.">
        <title>Ecological generalism drives hyperdiversity of secondary metabolite gene clusters in xylarialean endophytes.</title>
        <authorList>
            <person name="Franco M.E.E."/>
            <person name="Wisecaver J.H."/>
            <person name="Arnold A.E."/>
            <person name="Ju Y.M."/>
            <person name="Slot J.C."/>
            <person name="Ahrendt S."/>
            <person name="Moore L.P."/>
            <person name="Eastman K.E."/>
            <person name="Scott K."/>
            <person name="Konkel Z."/>
            <person name="Mondo S.J."/>
            <person name="Kuo A."/>
            <person name="Hayes R.D."/>
            <person name="Haridas S."/>
            <person name="Andreopoulos B."/>
            <person name="Riley R."/>
            <person name="LaButti K."/>
            <person name="Pangilinan J."/>
            <person name="Lipzen A."/>
            <person name="Amirebrahimi M."/>
            <person name="Yan J."/>
            <person name="Adam C."/>
            <person name="Keymanesh K."/>
            <person name="Ng V."/>
            <person name="Louie K."/>
            <person name="Northen T."/>
            <person name="Drula E."/>
            <person name="Henrissat B."/>
            <person name="Hsieh H.M."/>
            <person name="Youens-Clark K."/>
            <person name="Lutzoni F."/>
            <person name="Miadlikowska J."/>
            <person name="Eastwood D.C."/>
            <person name="Hamelin R.C."/>
            <person name="Grigoriev I.V."/>
            <person name="U'Ren J.M."/>
        </authorList>
    </citation>
    <scope>NUCLEOTIDE SEQUENCE [LARGE SCALE GENOMIC DNA]</scope>
    <source>
        <strain evidence="1 2">CBS 119005</strain>
    </source>
</reference>
<sequence>MAIQQLLGDLSWPANLGIFACIPFIYVACKILYRLSSLHPLAGIPGPLIARITDLPLVWHAYIGDEAQYVHDLHLKYGPVVRIGTESVDFIDPGVIHPIYSHKGGFPKAKYYYNFDIDGHATIFSLTDPAARGARAKAILPMFSIANIRKGSKPFTDSTERFLAGLRERRASGSANVLECARQMSIEAVTEYLFGIRYGSSSDANDSEVQLAKGTTGKPKLSASAVVDNFISTGRLWYLPPWLYDLADRLDALIFPNPSIKVSTDIVNEYVDRVLAAAQAESERTKDKSAWNTYPCRLLLAGFSPSEVHAQCKDVIFAATDTIGLTLGTLVFLLVKHPDVYDTLRAEVSSATIAKSEDIQQLPYLGGVVREAVRLTGANPCRLPREVTAGGWQYGGRFYPAGTVVSASLTEMHYSEDIYADAHAFKPERWANATDEMNKCIMAFGLGARQCVARAMSLWELFNITYDLVREDTLKGSRVAQDHIELYTTFNSKVKSGAIDIVWPRD</sequence>
<name>A0ACB9YP08_9PEZI</name>
<protein>
    <submittedName>
        <fullName evidence="1">Cytochrome P450 oxidoreductase</fullName>
    </submittedName>
</protein>
<evidence type="ECO:0000313" key="2">
    <source>
        <dbReference type="Proteomes" id="UP001497700"/>
    </source>
</evidence>
<organism evidence="1 2">
    <name type="scientific">Hypoxylon rubiginosum</name>
    <dbReference type="NCBI Taxonomy" id="110542"/>
    <lineage>
        <taxon>Eukaryota</taxon>
        <taxon>Fungi</taxon>
        <taxon>Dikarya</taxon>
        <taxon>Ascomycota</taxon>
        <taxon>Pezizomycotina</taxon>
        <taxon>Sordariomycetes</taxon>
        <taxon>Xylariomycetidae</taxon>
        <taxon>Xylariales</taxon>
        <taxon>Hypoxylaceae</taxon>
        <taxon>Hypoxylon</taxon>
    </lineage>
</organism>